<dbReference type="RefSeq" id="WP_111242225.1">
    <property type="nucleotide sequence ID" value="NZ_AP023358.1"/>
</dbReference>
<sequence>MRDGQTVTVRALTAMPGVADRQVRHGVEWTPQLAKLVDAGRYEVLDSGEPPAGPLAAIEDAPSGPAADDGDEPPAGDGEPLPARRSRRR</sequence>
<reference evidence="1 2" key="1">
    <citation type="submission" date="2018-01" db="EMBL/GenBank/DDBJ databases">
        <title>Draft genome sequence of Jishengella endophytica.</title>
        <authorList>
            <person name="Sahin N."/>
            <person name="Ay H."/>
            <person name="Saygin H."/>
        </authorList>
    </citation>
    <scope>NUCLEOTIDE SEQUENCE [LARGE SCALE GENOMIC DNA]</scope>
    <source>
        <strain evidence="1 2">DSM 45430</strain>
    </source>
</reference>
<dbReference type="OrthoDB" id="3402179at2"/>
<dbReference type="EMBL" id="POTX01000024">
    <property type="protein sequence ID" value="PZF99415.1"/>
    <property type="molecule type" value="Genomic_DNA"/>
</dbReference>
<dbReference type="AlphaFoldDB" id="A0A2W2CJ34"/>
<evidence type="ECO:0000313" key="2">
    <source>
        <dbReference type="Proteomes" id="UP000248627"/>
    </source>
</evidence>
<accession>A0A2W2CJ34</accession>
<organism evidence="1 2">
    <name type="scientific">Micromonospora endophytica</name>
    <dbReference type="NCBI Taxonomy" id="515350"/>
    <lineage>
        <taxon>Bacteria</taxon>
        <taxon>Bacillati</taxon>
        <taxon>Actinomycetota</taxon>
        <taxon>Actinomycetes</taxon>
        <taxon>Micromonosporales</taxon>
        <taxon>Micromonosporaceae</taxon>
        <taxon>Micromonospora</taxon>
    </lineage>
</organism>
<protein>
    <submittedName>
        <fullName evidence="1">Uncharacterized protein</fullName>
    </submittedName>
</protein>
<dbReference type="Proteomes" id="UP000248627">
    <property type="component" value="Unassembled WGS sequence"/>
</dbReference>
<comment type="caution">
    <text evidence="1">The sequence shown here is derived from an EMBL/GenBank/DDBJ whole genome shotgun (WGS) entry which is preliminary data.</text>
</comment>
<name>A0A2W2CJ34_9ACTN</name>
<evidence type="ECO:0000313" key="1">
    <source>
        <dbReference type="EMBL" id="PZF99415.1"/>
    </source>
</evidence>
<keyword evidence="2" id="KW-1185">Reference proteome</keyword>
<proteinExistence type="predicted"/>
<gene>
    <name evidence="1" type="ORF">C1I93_06025</name>
</gene>